<protein>
    <recommendedName>
        <fullName evidence="16 17">Regulator of telomere elongation helicase 1 homolog</fullName>
        <ecNumber evidence="17">5.6.2.-</ecNumber>
    </recommendedName>
</protein>
<dbReference type="AlphaFoldDB" id="A0A8S1BWT2"/>
<keyword evidence="8 17" id="KW-0067">ATP-binding</keyword>
<evidence type="ECO:0000256" key="11">
    <source>
        <dbReference type="ARBA" id="ARBA00023125"/>
    </source>
</evidence>
<reference evidence="20 21" key="1">
    <citation type="submission" date="2020-04" db="EMBL/GenBank/DDBJ databases">
        <authorList>
            <person name="Alioto T."/>
            <person name="Alioto T."/>
            <person name="Gomez Garrido J."/>
        </authorList>
    </citation>
    <scope>NUCLEOTIDE SEQUENCE [LARGE SCALE GENOMIC DNA]</scope>
</reference>
<keyword evidence="10" id="KW-0411">Iron-sulfur</keyword>
<dbReference type="InterPro" id="IPR006555">
    <property type="entry name" value="ATP-dep_Helicase_C"/>
</dbReference>
<dbReference type="InterPro" id="IPR027417">
    <property type="entry name" value="P-loop_NTPase"/>
</dbReference>
<comment type="caution">
    <text evidence="17">Lacks conserved residue(s) required for the propagation of feature annotation.</text>
</comment>
<evidence type="ECO:0000256" key="18">
    <source>
        <dbReference type="SAM" id="MobiDB-lite"/>
    </source>
</evidence>
<accession>A0A8S1BWT2</accession>
<dbReference type="PANTHER" id="PTHR11472:SF34">
    <property type="entry name" value="REGULATOR OF TELOMERE ELONGATION HELICASE 1"/>
    <property type="match status" value="1"/>
</dbReference>
<proteinExistence type="inferred from homology"/>
<evidence type="ECO:0000313" key="20">
    <source>
        <dbReference type="EMBL" id="CAB3360227.1"/>
    </source>
</evidence>
<evidence type="ECO:0000256" key="10">
    <source>
        <dbReference type="ARBA" id="ARBA00023014"/>
    </source>
</evidence>
<dbReference type="Pfam" id="PF06733">
    <property type="entry name" value="DEAD_2"/>
    <property type="match status" value="1"/>
</dbReference>
<dbReference type="SMART" id="SM00491">
    <property type="entry name" value="HELICc2"/>
    <property type="match status" value="1"/>
</dbReference>
<keyword evidence="14 17" id="KW-0539">Nucleus</keyword>
<dbReference type="PROSITE" id="PS00690">
    <property type="entry name" value="DEAH_ATP_HELICASE"/>
    <property type="match status" value="1"/>
</dbReference>
<dbReference type="InterPro" id="IPR014001">
    <property type="entry name" value="Helicase_ATP-bd"/>
</dbReference>
<dbReference type="Proteomes" id="UP000494165">
    <property type="component" value="Unassembled WGS sequence"/>
</dbReference>
<evidence type="ECO:0000256" key="4">
    <source>
        <dbReference type="ARBA" id="ARBA00022741"/>
    </source>
</evidence>
<evidence type="ECO:0000256" key="12">
    <source>
        <dbReference type="ARBA" id="ARBA00023204"/>
    </source>
</evidence>
<evidence type="ECO:0000256" key="16">
    <source>
        <dbReference type="ARBA" id="ARBA00073810"/>
    </source>
</evidence>
<comment type="caution">
    <text evidence="20">The sequence shown here is derived from an EMBL/GenBank/DDBJ whole genome shotgun (WGS) entry which is preliminary data.</text>
</comment>
<evidence type="ECO:0000259" key="19">
    <source>
        <dbReference type="PROSITE" id="PS51193"/>
    </source>
</evidence>
<comment type="catalytic activity">
    <reaction evidence="15 17">
        <text>ATP + H2O = ADP + phosphate + H(+)</text>
        <dbReference type="Rhea" id="RHEA:13065"/>
        <dbReference type="ChEBI" id="CHEBI:15377"/>
        <dbReference type="ChEBI" id="CHEBI:15378"/>
        <dbReference type="ChEBI" id="CHEBI:30616"/>
        <dbReference type="ChEBI" id="CHEBI:43474"/>
        <dbReference type="ChEBI" id="CHEBI:456216"/>
    </reaction>
</comment>
<feature type="region of interest" description="Disordered" evidence="18">
    <location>
        <begin position="750"/>
        <end position="771"/>
    </location>
</feature>
<dbReference type="GO" id="GO:0051539">
    <property type="term" value="F:4 iron, 4 sulfur cluster binding"/>
    <property type="evidence" value="ECO:0007669"/>
    <property type="project" value="UniProtKB-UniRule"/>
</dbReference>
<dbReference type="InterPro" id="IPR002464">
    <property type="entry name" value="DNA/RNA_helicase_DEAH_CS"/>
</dbReference>
<feature type="region of interest" description="Disordered" evidence="18">
    <location>
        <begin position="850"/>
        <end position="872"/>
    </location>
</feature>
<dbReference type="CDD" id="cd18788">
    <property type="entry name" value="SF2_C_XPD"/>
    <property type="match status" value="1"/>
</dbReference>
<evidence type="ECO:0000313" key="21">
    <source>
        <dbReference type="Proteomes" id="UP000494165"/>
    </source>
</evidence>
<evidence type="ECO:0000256" key="15">
    <source>
        <dbReference type="ARBA" id="ARBA00049360"/>
    </source>
</evidence>
<comment type="function">
    <text evidence="17">A probable ATP-dependent DNA helicase implicated in DNA repair and the maintenance of genomic stability. Acts as an anti-recombinase to counteract toxic recombination and limit crossover during meiosis. Regulates meiotic recombination and crossover homeostasis by physically dissociating strand invasion events and thereby promotes noncrossover repair by meiotic synthesis dependent strand annealing (SDSA) as well as disassembly of D loop recombination intermediates.</text>
</comment>
<evidence type="ECO:0000256" key="5">
    <source>
        <dbReference type="ARBA" id="ARBA00022763"/>
    </source>
</evidence>
<dbReference type="GO" id="GO:0045910">
    <property type="term" value="P:negative regulation of DNA recombination"/>
    <property type="evidence" value="ECO:0007669"/>
    <property type="project" value="TreeGrafter"/>
</dbReference>
<keyword evidence="11 17" id="KW-0238">DNA-binding</keyword>
<evidence type="ECO:0000256" key="6">
    <source>
        <dbReference type="ARBA" id="ARBA00022801"/>
    </source>
</evidence>
<sequence length="957" mass="106975">MPEIEINGVVVDFPFDPYDVQKVYMEKVIECLHKGVNGVLESPTGTGKTLSLLCASLGWLKVKKSQMQAQAAQRSAAGGPNSVTNVMQSLGFSSKSAVPQELMGINYPKIIYASRTHTQLSQALNELRRTKYAKGFKSTIIGSRDQLCIHSEFVTAHSCVFHNRFEEMKNGPLITETSGIVDIEDLVRKGTTHKCCPYYMARELKDNADVVFMPYNYLLDPLAKKAQNIQLDNSVIILDEAHNVEKICEEAGSLQFRSTDVALCISEITKVMKDLVNHMESNGFGVETSASVRDFNQDDLVLLKTMFLRLEDEIDEIEVSGDGTTYPGQKIFDILGKADISSNSLEHLHPVVDKLVQYLSTSSISPVQRMGAGLQKFSELLTVVFTNRGDRDDPNQSYYKLYVTFEEAKSTKKTWLDTKSDKFKKGRVLNYWCFSPSFGMKMLWQQGELGINIPVTLENGHVVTGDQVFVGVVSTGPDGTSLNSSYNTRNDPKYISALGRTIVNFSRVIPGGLLVFFPSYPLMKKCQDEWQGLGIWSKIVENKSIFVESQIRDAFASNMAEYYEKIHGPDGKGACFLAVCRGKVSEGLDFSDNNGRAVIITGLPYPPFKDPRVVLKQQYLDTVRNRDKTGISGQMWYQLEASRAVNQAIGRVIRHKSDFGAILLCDTRFGNAGFKQQLSTWLQPHIQTYTQFGSSYKAVIDFFKKARTMFPASDTRNLSRQPANRAGDIESKDLDLTSRTAVGFSQATSRKVAKNLGGPPPPSLSTSQINNDIFNSSLDSPVAISPLAPKKERKATVSKGLFNAMQDTKVDSVINFHENVEVDFYMPKFTRNSSSSSLSSSSGLKRKLIDPIQPSTSKKTSSQPEPTSSAMVKREASKDYLMKIKYALSADEYRSYIRMVKNYNIDSNFKALIESLEPMLKDKNLRIELYEGFTRFVKEEHRTQYKAFLATLNGICK</sequence>
<dbReference type="SMART" id="SM00487">
    <property type="entry name" value="DEXDc"/>
    <property type="match status" value="1"/>
</dbReference>
<dbReference type="Gene3D" id="1.20.1160.20">
    <property type="match status" value="1"/>
</dbReference>
<feature type="compositionally biased region" description="Polar residues" evidence="18">
    <location>
        <begin position="853"/>
        <end position="870"/>
    </location>
</feature>
<keyword evidence="9" id="KW-0408">Iron</keyword>
<dbReference type="GO" id="GO:0003678">
    <property type="term" value="F:DNA helicase activity"/>
    <property type="evidence" value="ECO:0007669"/>
    <property type="project" value="UniProtKB-UniRule"/>
</dbReference>
<dbReference type="GO" id="GO:0005524">
    <property type="term" value="F:ATP binding"/>
    <property type="evidence" value="ECO:0007669"/>
    <property type="project" value="UniProtKB-UniRule"/>
</dbReference>
<dbReference type="GO" id="GO:0006310">
    <property type="term" value="P:DNA recombination"/>
    <property type="evidence" value="ECO:0007669"/>
    <property type="project" value="InterPro"/>
</dbReference>
<dbReference type="InterPro" id="IPR030845">
    <property type="entry name" value="RTEL1"/>
</dbReference>
<evidence type="ECO:0000256" key="9">
    <source>
        <dbReference type="ARBA" id="ARBA00023004"/>
    </source>
</evidence>
<comment type="subcellular location">
    <subcellularLocation>
        <location evidence="1 17">Nucleus</location>
    </subcellularLocation>
</comment>
<dbReference type="GO" id="GO:0006260">
    <property type="term" value="P:DNA replication"/>
    <property type="evidence" value="ECO:0007669"/>
    <property type="project" value="InterPro"/>
</dbReference>
<name>A0A8S1BWT2_9INSE</name>
<gene>
    <name evidence="20" type="ORF">CLODIP_2_CD08804</name>
</gene>
<dbReference type="InterPro" id="IPR006554">
    <property type="entry name" value="Helicase-like_DEXD_c2"/>
</dbReference>
<dbReference type="GO" id="GO:0046872">
    <property type="term" value="F:metal ion binding"/>
    <property type="evidence" value="ECO:0007669"/>
    <property type="project" value="UniProtKB-UniRule"/>
</dbReference>
<dbReference type="GO" id="GO:0003677">
    <property type="term" value="F:DNA binding"/>
    <property type="evidence" value="ECO:0007669"/>
    <property type="project" value="UniProtKB-UniRule"/>
</dbReference>
<keyword evidence="3" id="KW-0479">Metal-binding</keyword>
<keyword evidence="4 17" id="KW-0547">Nucleotide-binding</keyword>
<keyword evidence="2" id="KW-0004">4Fe-4S</keyword>
<evidence type="ECO:0000256" key="1">
    <source>
        <dbReference type="ARBA" id="ARBA00004123"/>
    </source>
</evidence>
<keyword evidence="6 17" id="KW-0378">Hydrolase</keyword>
<dbReference type="PANTHER" id="PTHR11472">
    <property type="entry name" value="DNA REPAIR DEAD HELICASE RAD3/XP-D SUBFAMILY MEMBER"/>
    <property type="match status" value="1"/>
</dbReference>
<dbReference type="EC" id="5.6.2.-" evidence="17"/>
<dbReference type="FunFam" id="3.40.50.300:FF:000431">
    <property type="entry name" value="Regulator of telomere elongation helicase 1"/>
    <property type="match status" value="1"/>
</dbReference>
<evidence type="ECO:0000256" key="8">
    <source>
        <dbReference type="ARBA" id="ARBA00022840"/>
    </source>
</evidence>
<dbReference type="Pfam" id="PF23109">
    <property type="entry name" value="ARCH_RTEL1"/>
    <property type="match status" value="1"/>
</dbReference>
<evidence type="ECO:0000256" key="3">
    <source>
        <dbReference type="ARBA" id="ARBA00022723"/>
    </source>
</evidence>
<keyword evidence="21" id="KW-1185">Reference proteome</keyword>
<dbReference type="GO" id="GO:0070182">
    <property type="term" value="F:DNA polymerase binding"/>
    <property type="evidence" value="ECO:0007669"/>
    <property type="project" value="TreeGrafter"/>
</dbReference>
<dbReference type="InterPro" id="IPR010614">
    <property type="entry name" value="RAD3-like_helicase_DEAD"/>
</dbReference>
<dbReference type="Pfam" id="PF13307">
    <property type="entry name" value="Helicase_C_2"/>
    <property type="match status" value="1"/>
</dbReference>
<dbReference type="PROSITE" id="PS51193">
    <property type="entry name" value="HELICASE_ATP_BIND_2"/>
    <property type="match status" value="1"/>
</dbReference>
<keyword evidence="12 17" id="KW-0234">DNA repair</keyword>
<evidence type="ECO:0000256" key="7">
    <source>
        <dbReference type="ARBA" id="ARBA00022806"/>
    </source>
</evidence>
<dbReference type="InterPro" id="IPR045028">
    <property type="entry name" value="DinG/Rad3-like"/>
</dbReference>
<dbReference type="HAMAP" id="MF_03065">
    <property type="entry name" value="RTEL1"/>
    <property type="match status" value="1"/>
</dbReference>
<dbReference type="InterPro" id="IPR014013">
    <property type="entry name" value="Helic_SF1/SF2_ATP-bd_DinG/Rad3"/>
</dbReference>
<dbReference type="GO" id="GO:0006281">
    <property type="term" value="P:DNA repair"/>
    <property type="evidence" value="ECO:0007669"/>
    <property type="project" value="UniProtKB-UniRule"/>
</dbReference>
<evidence type="ECO:0000256" key="14">
    <source>
        <dbReference type="ARBA" id="ARBA00023242"/>
    </source>
</evidence>
<dbReference type="OrthoDB" id="19182at2759"/>
<dbReference type="InterPro" id="IPR013020">
    <property type="entry name" value="Rad3/Chl1-like"/>
</dbReference>
<keyword evidence="7 17" id="KW-0347">Helicase</keyword>
<dbReference type="Gene3D" id="3.40.50.300">
    <property type="entry name" value="P-loop containing nucleotide triphosphate hydrolases"/>
    <property type="match status" value="2"/>
</dbReference>
<dbReference type="GO" id="GO:0010569">
    <property type="term" value="P:regulation of double-strand break repair via homologous recombination"/>
    <property type="evidence" value="ECO:0007669"/>
    <property type="project" value="UniProtKB-UniRule"/>
</dbReference>
<dbReference type="GO" id="GO:0090657">
    <property type="term" value="P:telomeric loop disassembly"/>
    <property type="evidence" value="ECO:0007669"/>
    <property type="project" value="TreeGrafter"/>
</dbReference>
<keyword evidence="13 17" id="KW-0413">Isomerase</keyword>
<dbReference type="SUPFAM" id="SSF52540">
    <property type="entry name" value="P-loop containing nucleoside triphosphate hydrolases"/>
    <property type="match status" value="1"/>
</dbReference>
<dbReference type="GO" id="GO:0016818">
    <property type="term" value="F:hydrolase activity, acting on acid anhydrides, in phosphorus-containing anhydrides"/>
    <property type="evidence" value="ECO:0007669"/>
    <property type="project" value="InterPro"/>
</dbReference>
<dbReference type="InterPro" id="IPR057498">
    <property type="entry name" value="Rtel1_ARCH"/>
</dbReference>
<dbReference type="Pfam" id="PF23116">
    <property type="entry name" value="HHD_RTEL1"/>
    <property type="match status" value="1"/>
</dbReference>
<dbReference type="SMART" id="SM00488">
    <property type="entry name" value="DEXDc2"/>
    <property type="match status" value="1"/>
</dbReference>
<dbReference type="GO" id="GO:0005634">
    <property type="term" value="C:nucleus"/>
    <property type="evidence" value="ECO:0007669"/>
    <property type="project" value="UniProtKB-SubCell"/>
</dbReference>
<feature type="domain" description="Helicase ATP-binding" evidence="19">
    <location>
        <begin position="7"/>
        <end position="312"/>
    </location>
</feature>
<evidence type="ECO:0000256" key="2">
    <source>
        <dbReference type="ARBA" id="ARBA00022485"/>
    </source>
</evidence>
<keyword evidence="5 17" id="KW-0227">DNA damage</keyword>
<dbReference type="NCBIfam" id="TIGR00604">
    <property type="entry name" value="rad3"/>
    <property type="match status" value="1"/>
</dbReference>
<evidence type="ECO:0000256" key="13">
    <source>
        <dbReference type="ARBA" id="ARBA00023235"/>
    </source>
</evidence>
<organism evidence="20 21">
    <name type="scientific">Cloeon dipterum</name>
    <dbReference type="NCBI Taxonomy" id="197152"/>
    <lineage>
        <taxon>Eukaryota</taxon>
        <taxon>Metazoa</taxon>
        <taxon>Ecdysozoa</taxon>
        <taxon>Arthropoda</taxon>
        <taxon>Hexapoda</taxon>
        <taxon>Insecta</taxon>
        <taxon>Pterygota</taxon>
        <taxon>Palaeoptera</taxon>
        <taxon>Ephemeroptera</taxon>
        <taxon>Pisciforma</taxon>
        <taxon>Baetidae</taxon>
        <taxon>Cloeon</taxon>
    </lineage>
</organism>
<dbReference type="EMBL" id="CADEPI010000003">
    <property type="protein sequence ID" value="CAB3360227.1"/>
    <property type="molecule type" value="Genomic_DNA"/>
</dbReference>
<evidence type="ECO:0000256" key="17">
    <source>
        <dbReference type="HAMAP-Rule" id="MF_03065"/>
    </source>
</evidence>
<dbReference type="GO" id="GO:1904430">
    <property type="term" value="P:negative regulation of t-circle formation"/>
    <property type="evidence" value="ECO:0007669"/>
    <property type="project" value="TreeGrafter"/>
</dbReference>
<comment type="similarity">
    <text evidence="17">Belongs to the helicase family. RAD3/XPD subfamily.</text>
</comment>